<evidence type="ECO:0000313" key="4">
    <source>
        <dbReference type="Proteomes" id="UP000838748"/>
    </source>
</evidence>
<comment type="caution">
    <text evidence="3">The sequence shown here is derived from an EMBL/GenBank/DDBJ whole genome shotgun (WGS) entry which is preliminary data.</text>
</comment>
<keyword evidence="4" id="KW-1185">Reference proteome</keyword>
<name>A0ABN8E7W4_9VIBR</name>
<dbReference type="SUPFAM" id="SSF53807">
    <property type="entry name" value="Helical backbone' metal receptor"/>
    <property type="match status" value="1"/>
</dbReference>
<dbReference type="InterPro" id="IPR050902">
    <property type="entry name" value="ABC_Transporter_SBP"/>
</dbReference>
<dbReference type="Proteomes" id="UP000838748">
    <property type="component" value="Unassembled WGS sequence"/>
</dbReference>
<feature type="chain" id="PRO_5047362873" description="Fe/B12 periplasmic-binding domain-containing protein" evidence="1">
    <location>
        <begin position="29"/>
        <end position="355"/>
    </location>
</feature>
<dbReference type="EMBL" id="CAKLDM010000002">
    <property type="protein sequence ID" value="CAH0541942.1"/>
    <property type="molecule type" value="Genomic_DNA"/>
</dbReference>
<keyword evidence="1" id="KW-0732">Signal</keyword>
<feature type="domain" description="Fe/B12 periplasmic-binding" evidence="2">
    <location>
        <begin position="48"/>
        <end position="328"/>
    </location>
</feature>
<dbReference type="PANTHER" id="PTHR30535:SF34">
    <property type="entry name" value="MOLYBDATE-BINDING PROTEIN MOLA"/>
    <property type="match status" value="1"/>
</dbReference>
<organism evidence="3 4">
    <name type="scientific">Vibrio marisflavi CECT 7928</name>
    <dbReference type="NCBI Taxonomy" id="634439"/>
    <lineage>
        <taxon>Bacteria</taxon>
        <taxon>Pseudomonadati</taxon>
        <taxon>Pseudomonadota</taxon>
        <taxon>Gammaproteobacteria</taxon>
        <taxon>Vibrionales</taxon>
        <taxon>Vibrionaceae</taxon>
        <taxon>Vibrio</taxon>
    </lineage>
</organism>
<protein>
    <recommendedName>
        <fullName evidence="2">Fe/B12 periplasmic-binding domain-containing protein</fullName>
    </recommendedName>
</protein>
<reference evidence="3" key="1">
    <citation type="submission" date="2021-11" db="EMBL/GenBank/DDBJ databases">
        <authorList>
            <person name="Rodrigo-Torres L."/>
            <person name="Arahal R. D."/>
            <person name="Lucena T."/>
        </authorList>
    </citation>
    <scope>NUCLEOTIDE SEQUENCE</scope>
    <source>
        <strain evidence="3">CECT 7928</strain>
    </source>
</reference>
<dbReference type="Gene3D" id="3.40.50.1980">
    <property type="entry name" value="Nitrogenase molybdenum iron protein domain"/>
    <property type="match status" value="2"/>
</dbReference>
<dbReference type="PANTHER" id="PTHR30535">
    <property type="entry name" value="VITAMIN B12-BINDING PROTEIN"/>
    <property type="match status" value="1"/>
</dbReference>
<dbReference type="RefSeq" id="WP_237363398.1">
    <property type="nucleotide sequence ID" value="NZ_CAKLDM010000002.1"/>
</dbReference>
<evidence type="ECO:0000259" key="2">
    <source>
        <dbReference type="PROSITE" id="PS50983"/>
    </source>
</evidence>
<gene>
    <name evidence="3" type="ORF">VMF7928_03967</name>
</gene>
<accession>A0ABN8E7W4</accession>
<evidence type="ECO:0000256" key="1">
    <source>
        <dbReference type="SAM" id="SignalP"/>
    </source>
</evidence>
<dbReference type="PROSITE" id="PS50983">
    <property type="entry name" value="FE_B12_PBP"/>
    <property type="match status" value="1"/>
</dbReference>
<dbReference type="InterPro" id="IPR002491">
    <property type="entry name" value="ABC_transptr_periplasmic_BD"/>
</dbReference>
<sequence>MLLVPRLRKFLQSLSLLVVSLFSISVMASQTIVDQTGQKVVLPNHIQRAVILEHHTLDVAVELGATSQIVGVVRNWQSLLGSDFARLAPQITRLPTPGDLTSVNLEELLSLHPDVVFMSNYAPEQMVKQVQSVGIPVVRMSFFVSNASQRTSFNPDIANGPKAYWQGMKQGITLLGKIFGREKEANALEHQMDVTQHIIHSRIKDLSKAQQTRLYMANPDMNTYGSGKFTGVMMAESGGFNVAHTIHGYGEVSMEQVLAWNPQVIFVQSRYRDIVPGIESDPAWQKIDAVKSHRLFISPEYVKPWGHPAPESFILGELWMAKKLHPKLFADVDLKQRVDEFYRQFYHTAYKPDLQ</sequence>
<dbReference type="Pfam" id="PF01497">
    <property type="entry name" value="Peripla_BP_2"/>
    <property type="match status" value="1"/>
</dbReference>
<evidence type="ECO:0000313" key="3">
    <source>
        <dbReference type="EMBL" id="CAH0541942.1"/>
    </source>
</evidence>
<proteinExistence type="predicted"/>
<feature type="signal peptide" evidence="1">
    <location>
        <begin position="1"/>
        <end position="28"/>
    </location>
</feature>